<keyword evidence="3" id="KW-1185">Reference proteome</keyword>
<dbReference type="PROSITE" id="PS00109">
    <property type="entry name" value="PROTEIN_KINASE_TYR"/>
    <property type="match status" value="1"/>
</dbReference>
<reference evidence="3" key="1">
    <citation type="journal article" date="2006" name="PLoS Biol.">
        <title>Macronuclear genome sequence of the ciliate Tetrahymena thermophila, a model eukaryote.</title>
        <authorList>
            <person name="Eisen J.A."/>
            <person name="Coyne R.S."/>
            <person name="Wu M."/>
            <person name="Wu D."/>
            <person name="Thiagarajan M."/>
            <person name="Wortman J.R."/>
            <person name="Badger J.H."/>
            <person name="Ren Q."/>
            <person name="Amedeo P."/>
            <person name="Jones K.M."/>
            <person name="Tallon L.J."/>
            <person name="Delcher A.L."/>
            <person name="Salzberg S.L."/>
            <person name="Silva J.C."/>
            <person name="Haas B.J."/>
            <person name="Majoros W.H."/>
            <person name="Farzad M."/>
            <person name="Carlton J.M."/>
            <person name="Smith R.K. Jr."/>
            <person name="Garg J."/>
            <person name="Pearlman R.E."/>
            <person name="Karrer K.M."/>
            <person name="Sun L."/>
            <person name="Manning G."/>
            <person name="Elde N.C."/>
            <person name="Turkewitz A.P."/>
            <person name="Asai D.J."/>
            <person name="Wilkes D.E."/>
            <person name="Wang Y."/>
            <person name="Cai H."/>
            <person name="Collins K."/>
            <person name="Stewart B.A."/>
            <person name="Lee S.R."/>
            <person name="Wilamowska K."/>
            <person name="Weinberg Z."/>
            <person name="Ruzzo W.L."/>
            <person name="Wloga D."/>
            <person name="Gaertig J."/>
            <person name="Frankel J."/>
            <person name="Tsao C.-C."/>
            <person name="Gorovsky M.A."/>
            <person name="Keeling P.J."/>
            <person name="Waller R.F."/>
            <person name="Patron N.J."/>
            <person name="Cherry J.M."/>
            <person name="Stover N.A."/>
            <person name="Krieger C.J."/>
            <person name="del Toro C."/>
            <person name="Ryder H.F."/>
            <person name="Williamson S.C."/>
            <person name="Barbeau R.A."/>
            <person name="Hamilton E.P."/>
            <person name="Orias E."/>
        </authorList>
    </citation>
    <scope>NUCLEOTIDE SEQUENCE [LARGE SCALE GENOMIC DNA]</scope>
    <source>
        <strain evidence="3">SB210</strain>
    </source>
</reference>
<dbReference type="SMART" id="SM00220">
    <property type="entry name" value="S_TKc"/>
    <property type="match status" value="1"/>
</dbReference>
<gene>
    <name evidence="2" type="ORF">TTHERM_00672230</name>
</gene>
<dbReference type="Proteomes" id="UP000009168">
    <property type="component" value="Unassembled WGS sequence"/>
</dbReference>
<dbReference type="Pfam" id="PF00069">
    <property type="entry name" value="Pkinase"/>
    <property type="match status" value="1"/>
</dbReference>
<keyword evidence="2" id="KW-0418">Kinase</keyword>
<feature type="domain" description="Protein kinase" evidence="1">
    <location>
        <begin position="45"/>
        <end position="344"/>
    </location>
</feature>
<dbReference type="Gene3D" id="1.10.510.10">
    <property type="entry name" value="Transferase(Phosphotransferase) domain 1"/>
    <property type="match status" value="1"/>
</dbReference>
<organism evidence="2 3">
    <name type="scientific">Tetrahymena thermophila (strain SB210)</name>
    <dbReference type="NCBI Taxonomy" id="312017"/>
    <lineage>
        <taxon>Eukaryota</taxon>
        <taxon>Sar</taxon>
        <taxon>Alveolata</taxon>
        <taxon>Ciliophora</taxon>
        <taxon>Intramacronucleata</taxon>
        <taxon>Oligohymenophorea</taxon>
        <taxon>Hymenostomatida</taxon>
        <taxon>Tetrahymenina</taxon>
        <taxon>Tetrahymenidae</taxon>
        <taxon>Tetrahymena</taxon>
    </lineage>
</organism>
<sequence length="482" mass="56990">MIPKQSKSVNYQRIQEQANQFNQQGDRTVQPTKKTILDISDYLNLNMKHSLGKGSAGKVLKVYDFEVEKLQAIKLYENEDYFNTEQNIINNLPGGLPVIPFLNEKQHKFFCFLLKDQQSVVPQGYRFRNDLFIEDKQRLALIMDVYDVNLVQYLQDTADNNDFTNEEKIYLAKVIFAKIFLCVYHLHQNGLIHCDISLDNFLVNINQDKETLQIFINDFNHTKNNQNAIIDNTLISGKHFPPEIQITSPITCEIHTPDHTINAKRLDFYSLFCCYYQIFSILKIPIQNLDQDSYSVMNYFYRPHQNYDIICQEIIKIIFDLDVDEDFMRYLLIETYDFPNSVFITLQNQNQLKDILFELQNDKSIFDNLVLNFTENKEKDLLEFDFKVFYKEQIYNFNEINQQEGQQQQLVVNDIQKEKNVIILFNPEDSYLSFYFNESQNVLIQQETQWFERFKKLVLSAIGKGNYEINNITLNKPTSNGQ</sequence>
<dbReference type="GeneID" id="7825918"/>
<dbReference type="KEGG" id="tet:TTHERM_00672230"/>
<dbReference type="PROSITE" id="PS50011">
    <property type="entry name" value="PROTEIN_KINASE_DOM"/>
    <property type="match status" value="1"/>
</dbReference>
<keyword evidence="2" id="KW-0808">Transferase</keyword>
<dbReference type="InterPro" id="IPR008266">
    <property type="entry name" value="Tyr_kinase_AS"/>
</dbReference>
<accession>Q23E32</accession>
<dbReference type="SUPFAM" id="SSF56112">
    <property type="entry name" value="Protein kinase-like (PK-like)"/>
    <property type="match status" value="1"/>
</dbReference>
<dbReference type="GO" id="GO:0004672">
    <property type="term" value="F:protein kinase activity"/>
    <property type="evidence" value="ECO:0007669"/>
    <property type="project" value="InterPro"/>
</dbReference>
<dbReference type="GO" id="GO:0005524">
    <property type="term" value="F:ATP binding"/>
    <property type="evidence" value="ECO:0007669"/>
    <property type="project" value="InterPro"/>
</dbReference>
<proteinExistence type="predicted"/>
<protein>
    <submittedName>
        <fullName evidence="2">Kinase domain protein</fullName>
    </submittedName>
</protein>
<dbReference type="AlphaFoldDB" id="Q23E32"/>
<name>Q23E32_TETTS</name>
<dbReference type="InParanoid" id="Q23E32"/>
<dbReference type="InterPro" id="IPR011009">
    <property type="entry name" value="Kinase-like_dom_sf"/>
</dbReference>
<dbReference type="EMBL" id="GG662711">
    <property type="protein sequence ID" value="EAR94755.1"/>
    <property type="molecule type" value="Genomic_DNA"/>
</dbReference>
<dbReference type="HOGENOM" id="CLU_566853_0_0_1"/>
<dbReference type="STRING" id="312017.Q23E32"/>
<dbReference type="RefSeq" id="XP_001015000.1">
    <property type="nucleotide sequence ID" value="XM_001015000.3"/>
</dbReference>
<dbReference type="InterPro" id="IPR000719">
    <property type="entry name" value="Prot_kinase_dom"/>
</dbReference>
<evidence type="ECO:0000313" key="2">
    <source>
        <dbReference type="EMBL" id="EAR94755.1"/>
    </source>
</evidence>
<evidence type="ECO:0000259" key="1">
    <source>
        <dbReference type="PROSITE" id="PS50011"/>
    </source>
</evidence>
<evidence type="ECO:0000313" key="3">
    <source>
        <dbReference type="Proteomes" id="UP000009168"/>
    </source>
</evidence>